<name>A0AAW1J2V7_SAPOF</name>
<keyword evidence="3" id="KW-1185">Reference proteome</keyword>
<dbReference type="AlphaFoldDB" id="A0AAW1J2V7"/>
<evidence type="ECO:0000313" key="3">
    <source>
        <dbReference type="Proteomes" id="UP001443914"/>
    </source>
</evidence>
<evidence type="ECO:0000256" key="1">
    <source>
        <dbReference type="SAM" id="MobiDB-lite"/>
    </source>
</evidence>
<evidence type="ECO:0000313" key="2">
    <source>
        <dbReference type="EMBL" id="KAK9697387.1"/>
    </source>
</evidence>
<reference evidence="2" key="1">
    <citation type="submission" date="2024-03" db="EMBL/GenBank/DDBJ databases">
        <title>WGS assembly of Saponaria officinalis var. Norfolk2.</title>
        <authorList>
            <person name="Jenkins J."/>
            <person name="Shu S."/>
            <person name="Grimwood J."/>
            <person name="Barry K."/>
            <person name="Goodstein D."/>
            <person name="Schmutz J."/>
            <person name="Leebens-Mack J."/>
            <person name="Osbourn A."/>
        </authorList>
    </citation>
    <scope>NUCLEOTIDE SEQUENCE [LARGE SCALE GENOMIC DNA]</scope>
    <source>
        <strain evidence="2">JIC</strain>
    </source>
</reference>
<sequence length="110" mass="12304">MYQYNNPANPMYTTSTTNTSKLRMSTTILLELPLALRDPSITLSHLPLELVTLSPEPLGLRPAQTQLTSPTHRQLPPSVGRPPYPTMNVSSDLQNTIISLIIVLYYKKLN</sequence>
<comment type="caution">
    <text evidence="2">The sequence shown here is derived from an EMBL/GenBank/DDBJ whole genome shotgun (WGS) entry which is preliminary data.</text>
</comment>
<accession>A0AAW1J2V7</accession>
<organism evidence="2 3">
    <name type="scientific">Saponaria officinalis</name>
    <name type="common">Common soapwort</name>
    <name type="synonym">Lychnis saponaria</name>
    <dbReference type="NCBI Taxonomy" id="3572"/>
    <lineage>
        <taxon>Eukaryota</taxon>
        <taxon>Viridiplantae</taxon>
        <taxon>Streptophyta</taxon>
        <taxon>Embryophyta</taxon>
        <taxon>Tracheophyta</taxon>
        <taxon>Spermatophyta</taxon>
        <taxon>Magnoliopsida</taxon>
        <taxon>eudicotyledons</taxon>
        <taxon>Gunneridae</taxon>
        <taxon>Pentapetalae</taxon>
        <taxon>Caryophyllales</taxon>
        <taxon>Caryophyllaceae</taxon>
        <taxon>Caryophylleae</taxon>
        <taxon>Saponaria</taxon>
    </lineage>
</organism>
<proteinExistence type="predicted"/>
<protein>
    <submittedName>
        <fullName evidence="2">Uncharacterized protein</fullName>
    </submittedName>
</protein>
<feature type="compositionally biased region" description="Polar residues" evidence="1">
    <location>
        <begin position="63"/>
        <end position="72"/>
    </location>
</feature>
<dbReference type="EMBL" id="JBDFQZ010000008">
    <property type="protein sequence ID" value="KAK9697387.1"/>
    <property type="molecule type" value="Genomic_DNA"/>
</dbReference>
<gene>
    <name evidence="2" type="ORF">RND81_08G034900</name>
</gene>
<feature type="region of interest" description="Disordered" evidence="1">
    <location>
        <begin position="61"/>
        <end position="83"/>
    </location>
</feature>
<dbReference type="Proteomes" id="UP001443914">
    <property type="component" value="Unassembled WGS sequence"/>
</dbReference>